<evidence type="ECO:0000256" key="1">
    <source>
        <dbReference type="ARBA" id="ARBA00006601"/>
    </source>
</evidence>
<dbReference type="Gene3D" id="3.40.50.720">
    <property type="entry name" value="NAD(P)-binding Rossmann-like Domain"/>
    <property type="match status" value="1"/>
</dbReference>
<comment type="catalytic activity">
    <reaction evidence="5">
        <text>UDP-N-acetyl-alpha-D-mannosamine + 2 NAD(+) + H2O = UDP-N-acetyl-alpha-D-mannosaminouronate + 2 NADH + 3 H(+)</text>
        <dbReference type="Rhea" id="RHEA:25780"/>
        <dbReference type="ChEBI" id="CHEBI:15377"/>
        <dbReference type="ChEBI" id="CHEBI:15378"/>
        <dbReference type="ChEBI" id="CHEBI:57540"/>
        <dbReference type="ChEBI" id="CHEBI:57945"/>
        <dbReference type="ChEBI" id="CHEBI:68623"/>
        <dbReference type="ChEBI" id="CHEBI:70731"/>
        <dbReference type="EC" id="1.1.1.336"/>
    </reaction>
</comment>
<dbReference type="InterPro" id="IPR028359">
    <property type="entry name" value="UDP_ManNAc/GlcNAc_DH"/>
</dbReference>
<dbReference type="GO" id="GO:0016628">
    <property type="term" value="F:oxidoreductase activity, acting on the CH-CH group of donors, NAD or NADP as acceptor"/>
    <property type="evidence" value="ECO:0007669"/>
    <property type="project" value="InterPro"/>
</dbReference>
<protein>
    <recommendedName>
        <fullName evidence="3">UDP-N-acetyl-D-mannosamine dehydrogenase</fullName>
        <ecNumber evidence="2">1.1.1.336</ecNumber>
    </recommendedName>
    <alternativeName>
        <fullName evidence="4">UDP-ManNAc 6-dehydrogenase</fullName>
    </alternativeName>
</protein>
<evidence type="ECO:0000256" key="2">
    <source>
        <dbReference type="ARBA" id="ARBA00012935"/>
    </source>
</evidence>
<name>A0A7G9Z072_9EURY</name>
<gene>
    <name evidence="7" type="ORF">DJFKIEJF_00020</name>
</gene>
<evidence type="ECO:0000259" key="6">
    <source>
        <dbReference type="Pfam" id="PF03721"/>
    </source>
</evidence>
<organism evidence="7">
    <name type="scientific">Candidatus Methanophagaceae archaeon ANME-1 ERB6</name>
    <dbReference type="NCBI Taxonomy" id="2759912"/>
    <lineage>
        <taxon>Archaea</taxon>
        <taxon>Methanobacteriati</taxon>
        <taxon>Methanobacteriota</taxon>
        <taxon>Stenosarchaea group</taxon>
        <taxon>Methanomicrobia</taxon>
        <taxon>Candidatus Methanophagales</taxon>
        <taxon>Candidatus Methanophagaceae</taxon>
    </lineage>
</organism>
<dbReference type="SUPFAM" id="SSF51735">
    <property type="entry name" value="NAD(P)-binding Rossmann-fold domains"/>
    <property type="match status" value="1"/>
</dbReference>
<proteinExistence type="inferred from homology"/>
<sequence>MLTLSAAEIVGKNLKKGAVVVIEKSTVYPGVTEEIIAPILDLENESGLKCGADFKIGYSP</sequence>
<dbReference type="InterPro" id="IPR036291">
    <property type="entry name" value="NAD(P)-bd_dom_sf"/>
</dbReference>
<dbReference type="GO" id="GO:0000271">
    <property type="term" value="P:polysaccharide biosynthetic process"/>
    <property type="evidence" value="ECO:0007669"/>
    <property type="project" value="InterPro"/>
</dbReference>
<dbReference type="PANTHER" id="PTHR43491:SF2">
    <property type="entry name" value="UDP-N-ACETYL-D-MANNOSAMINE DEHYDROGENASE"/>
    <property type="match status" value="1"/>
</dbReference>
<dbReference type="PANTHER" id="PTHR43491">
    <property type="entry name" value="UDP-N-ACETYL-D-MANNOSAMINE DEHYDROGENASE"/>
    <property type="match status" value="1"/>
</dbReference>
<dbReference type="EC" id="1.1.1.336" evidence="2"/>
<dbReference type="GO" id="GO:0089714">
    <property type="term" value="F:UDP-N-acetyl-D-mannosamine dehydrogenase activity"/>
    <property type="evidence" value="ECO:0007669"/>
    <property type="project" value="UniProtKB-EC"/>
</dbReference>
<comment type="similarity">
    <text evidence="1">Belongs to the UDP-glucose/GDP-mannose dehydrogenase family.</text>
</comment>
<accession>A0A7G9Z072</accession>
<evidence type="ECO:0000256" key="3">
    <source>
        <dbReference type="ARBA" id="ARBA00016796"/>
    </source>
</evidence>
<dbReference type="EMBL" id="MT631548">
    <property type="protein sequence ID" value="QNO53656.1"/>
    <property type="molecule type" value="Genomic_DNA"/>
</dbReference>
<dbReference type="InterPro" id="IPR001732">
    <property type="entry name" value="UDP-Glc/GDP-Man_DH_N"/>
</dbReference>
<reference evidence="7" key="1">
    <citation type="submission" date="2020-06" db="EMBL/GenBank/DDBJ databases">
        <title>Unique genomic features of the anaerobic methanotrophic archaea.</title>
        <authorList>
            <person name="Chadwick G.L."/>
            <person name="Skennerton C.T."/>
            <person name="Laso-Perez R."/>
            <person name="Leu A.O."/>
            <person name="Speth D.R."/>
            <person name="Yu H."/>
            <person name="Morgan-Lang C."/>
            <person name="Hatzenpichler R."/>
            <person name="Goudeau D."/>
            <person name="Malmstrom R."/>
            <person name="Brazelton W.J."/>
            <person name="Woyke T."/>
            <person name="Hallam S.J."/>
            <person name="Tyson G.W."/>
            <person name="Wegener G."/>
            <person name="Boetius A."/>
            <person name="Orphan V."/>
        </authorList>
    </citation>
    <scope>NUCLEOTIDE SEQUENCE</scope>
</reference>
<dbReference type="GO" id="GO:0051287">
    <property type="term" value="F:NAD binding"/>
    <property type="evidence" value="ECO:0007669"/>
    <property type="project" value="InterPro"/>
</dbReference>
<feature type="domain" description="UDP-glucose/GDP-mannose dehydrogenase N-terminal" evidence="6">
    <location>
        <begin position="4"/>
        <end position="60"/>
    </location>
</feature>
<dbReference type="AlphaFoldDB" id="A0A7G9Z072"/>
<dbReference type="Pfam" id="PF03721">
    <property type="entry name" value="UDPG_MGDP_dh_N"/>
    <property type="match status" value="1"/>
</dbReference>
<evidence type="ECO:0000256" key="4">
    <source>
        <dbReference type="ARBA" id="ARBA00030172"/>
    </source>
</evidence>
<evidence type="ECO:0000256" key="5">
    <source>
        <dbReference type="ARBA" id="ARBA00049130"/>
    </source>
</evidence>
<evidence type="ECO:0000313" key="7">
    <source>
        <dbReference type="EMBL" id="QNO53656.1"/>
    </source>
</evidence>